<dbReference type="PIRSF" id="PIRSF029598">
    <property type="entry name" value="PsiE"/>
    <property type="match status" value="1"/>
</dbReference>
<evidence type="ECO:0000256" key="3">
    <source>
        <dbReference type="ARBA" id="ARBA00021903"/>
    </source>
</evidence>
<protein>
    <recommendedName>
        <fullName evidence="3">Protein PsiE</fullName>
    </recommendedName>
</protein>
<keyword evidence="7 8" id="KW-0472">Membrane</keyword>
<evidence type="ECO:0000256" key="5">
    <source>
        <dbReference type="ARBA" id="ARBA00022692"/>
    </source>
</evidence>
<dbReference type="InterPro" id="IPR020948">
    <property type="entry name" value="P_starv_induced_PsiE-like"/>
</dbReference>
<sequence>MSTKSMKLVNRVVDSFLVLLGILLIIVMGKQILGIGIEIFQLSGGNPDQVIHDVLSFFLFFEFFTMILRYLQEDHHLPIRYLIYICITAILRHQIGSPTNALDTLLISLSILVLVSTLVLMQKTINKTAVPLENDSEPY</sequence>
<evidence type="ECO:0000256" key="4">
    <source>
        <dbReference type="ARBA" id="ARBA00022475"/>
    </source>
</evidence>
<evidence type="ECO:0000313" key="9">
    <source>
        <dbReference type="EMBL" id="MBP1043767.1"/>
    </source>
</evidence>
<comment type="caution">
    <text evidence="9">The sequence shown here is derived from an EMBL/GenBank/DDBJ whole genome shotgun (WGS) entry which is preliminary data.</text>
</comment>
<keyword evidence="5 8" id="KW-0812">Transmembrane</keyword>
<evidence type="ECO:0000256" key="7">
    <source>
        <dbReference type="ARBA" id="ARBA00023136"/>
    </source>
</evidence>
<comment type="similarity">
    <text evidence="2">Belongs to the PsiE family.</text>
</comment>
<evidence type="ECO:0000313" key="10">
    <source>
        <dbReference type="Proteomes" id="UP000674938"/>
    </source>
</evidence>
<reference evidence="9" key="1">
    <citation type="submission" date="2020-12" db="EMBL/GenBank/DDBJ databases">
        <title>Vagococcus allomyrinae sp. nov. and Enterococcus lavae sp. nov., isolated from the larvae of Allomyrina dichotoma.</title>
        <authorList>
            <person name="Lee S.D."/>
        </authorList>
    </citation>
    <scope>NUCLEOTIDE SEQUENCE</scope>
    <source>
        <strain evidence="9">BWB3-3</strain>
    </source>
</reference>
<dbReference type="GO" id="GO:0005886">
    <property type="term" value="C:plasma membrane"/>
    <property type="evidence" value="ECO:0007669"/>
    <property type="project" value="UniProtKB-SubCell"/>
</dbReference>
<dbReference type="PANTHER" id="PTHR37819">
    <property type="entry name" value="PROTEIN PSIE"/>
    <property type="match status" value="1"/>
</dbReference>
<comment type="subcellular location">
    <subcellularLocation>
        <location evidence="1">Cell inner membrane</location>
        <topology evidence="1">Multi-pass membrane protein</topology>
    </subcellularLocation>
</comment>
<gene>
    <name evidence="9" type="ORF">I6N95_22310</name>
</gene>
<proteinExistence type="inferred from homology"/>
<keyword evidence="10" id="KW-1185">Reference proteome</keyword>
<dbReference type="AlphaFoldDB" id="A0A940SU09"/>
<evidence type="ECO:0000256" key="2">
    <source>
        <dbReference type="ARBA" id="ARBA00005632"/>
    </source>
</evidence>
<dbReference type="RefSeq" id="WP_209531587.1">
    <property type="nucleotide sequence ID" value="NZ_JAEEGA010000019.1"/>
</dbReference>
<evidence type="ECO:0000256" key="1">
    <source>
        <dbReference type="ARBA" id="ARBA00004429"/>
    </source>
</evidence>
<dbReference type="EMBL" id="JAEEGA010000019">
    <property type="protein sequence ID" value="MBP1043767.1"/>
    <property type="molecule type" value="Genomic_DNA"/>
</dbReference>
<feature type="transmembrane region" description="Helical" evidence="8">
    <location>
        <begin position="78"/>
        <end position="95"/>
    </location>
</feature>
<dbReference type="GO" id="GO:0016036">
    <property type="term" value="P:cellular response to phosphate starvation"/>
    <property type="evidence" value="ECO:0007669"/>
    <property type="project" value="InterPro"/>
</dbReference>
<keyword evidence="6 8" id="KW-1133">Transmembrane helix</keyword>
<feature type="transmembrane region" description="Helical" evidence="8">
    <location>
        <begin position="101"/>
        <end position="121"/>
    </location>
</feature>
<feature type="transmembrane region" description="Helical" evidence="8">
    <location>
        <begin position="50"/>
        <end position="71"/>
    </location>
</feature>
<evidence type="ECO:0000256" key="6">
    <source>
        <dbReference type="ARBA" id="ARBA00022989"/>
    </source>
</evidence>
<name>A0A940SU09_9ENTE</name>
<accession>A0A940SU09</accession>
<dbReference type="Pfam" id="PF06146">
    <property type="entry name" value="PsiE"/>
    <property type="match status" value="1"/>
</dbReference>
<dbReference type="PANTHER" id="PTHR37819:SF1">
    <property type="entry name" value="PROTEIN PSIE"/>
    <property type="match status" value="1"/>
</dbReference>
<dbReference type="InterPro" id="IPR009315">
    <property type="entry name" value="P_starv_induced_PsiE"/>
</dbReference>
<evidence type="ECO:0000256" key="8">
    <source>
        <dbReference type="SAM" id="Phobius"/>
    </source>
</evidence>
<dbReference type="Proteomes" id="UP000674938">
    <property type="component" value="Unassembled WGS sequence"/>
</dbReference>
<organism evidence="9 10">
    <name type="scientific">Vagococcus allomyrinae</name>
    <dbReference type="NCBI Taxonomy" id="2794353"/>
    <lineage>
        <taxon>Bacteria</taxon>
        <taxon>Bacillati</taxon>
        <taxon>Bacillota</taxon>
        <taxon>Bacilli</taxon>
        <taxon>Lactobacillales</taxon>
        <taxon>Enterococcaceae</taxon>
        <taxon>Vagococcus</taxon>
    </lineage>
</organism>
<keyword evidence="4" id="KW-1003">Cell membrane</keyword>